<dbReference type="EMBL" id="AP025739">
    <property type="protein sequence ID" value="BDI28430.1"/>
    <property type="molecule type" value="Genomic_DNA"/>
</dbReference>
<dbReference type="AlphaFoldDB" id="A0A402D2U8"/>
<name>A0A402D2U8_9BACT</name>
<gene>
    <name evidence="1" type="ORF">CCAX7_004810</name>
</gene>
<dbReference type="KEGG" id="ccot:CCAX7_004810"/>
<evidence type="ECO:0000313" key="2">
    <source>
        <dbReference type="Proteomes" id="UP000287394"/>
    </source>
</evidence>
<sequence length="60" mass="6639">MQQQKPVIQNGKAPQAASTVEIPLQKIQEAVASIRFGSVQIIIQDGRVVQIDKTEKIRLV</sequence>
<dbReference type="Proteomes" id="UP000287394">
    <property type="component" value="Chromosome"/>
</dbReference>
<proteinExistence type="predicted"/>
<reference evidence="1 2" key="1">
    <citation type="journal article" date="2019" name="Int. J. Syst. Evol. Microbiol.">
        <title>Capsulimonas corticalis gen. nov., sp. nov., an aerobic capsulated bacterium, of a novel bacterial order, Capsulimonadales ord. nov., of the class Armatimonadia of the phylum Armatimonadetes.</title>
        <authorList>
            <person name="Li J."/>
            <person name="Kudo C."/>
            <person name="Tonouchi A."/>
        </authorList>
    </citation>
    <scope>NUCLEOTIDE SEQUENCE [LARGE SCALE GENOMIC DNA]</scope>
    <source>
        <strain evidence="1 2">AX-7</strain>
    </source>
</reference>
<dbReference type="InterPro" id="IPR018743">
    <property type="entry name" value="DUF2292"/>
</dbReference>
<dbReference type="Pfam" id="PF10055">
    <property type="entry name" value="DUF2292"/>
    <property type="match status" value="1"/>
</dbReference>
<accession>A0A402D2U8</accession>
<protein>
    <submittedName>
        <fullName evidence="1">Uncharacterized protein</fullName>
    </submittedName>
</protein>
<organism evidence="1 2">
    <name type="scientific">Capsulimonas corticalis</name>
    <dbReference type="NCBI Taxonomy" id="2219043"/>
    <lineage>
        <taxon>Bacteria</taxon>
        <taxon>Bacillati</taxon>
        <taxon>Armatimonadota</taxon>
        <taxon>Armatimonadia</taxon>
        <taxon>Capsulimonadales</taxon>
        <taxon>Capsulimonadaceae</taxon>
        <taxon>Capsulimonas</taxon>
    </lineage>
</organism>
<evidence type="ECO:0000313" key="1">
    <source>
        <dbReference type="EMBL" id="BDI28430.1"/>
    </source>
</evidence>
<keyword evidence="2" id="KW-1185">Reference proteome</keyword>